<organism evidence="6 7">
    <name type="scientific">Spinacia oleracea</name>
    <name type="common">Spinach</name>
    <dbReference type="NCBI Taxonomy" id="3562"/>
    <lineage>
        <taxon>Eukaryota</taxon>
        <taxon>Viridiplantae</taxon>
        <taxon>Streptophyta</taxon>
        <taxon>Embryophyta</taxon>
        <taxon>Tracheophyta</taxon>
        <taxon>Spermatophyta</taxon>
        <taxon>Magnoliopsida</taxon>
        <taxon>eudicotyledons</taxon>
        <taxon>Gunneridae</taxon>
        <taxon>Pentapetalae</taxon>
        <taxon>Caryophyllales</taxon>
        <taxon>Chenopodiaceae</taxon>
        <taxon>Chenopodioideae</taxon>
        <taxon>Anserineae</taxon>
        <taxon>Spinacia</taxon>
    </lineage>
</organism>
<dbReference type="GeneID" id="110791841"/>
<accession>A0A9R0IPN5</accession>
<sequence length="480" mass="52791">MEKVVVLYPSPFIGHLISMVELGKLILIHSPTISSITIIIPNSPINNASYYSSYVSSISASFPSITFIFHPPVPLLLGDLSSYEDVEHITFETLRSNNTNVLNSLQSLSKSCTISAFIADLFCYSVVEVSRSLLNIPTYYFFSSGASVLAFMLNLPVYDRTFTGSYRNVRVPLEIPGLFSLPTSDMIESMLDRRVSYKEFIKLAETFLKSDGIIVNTFESLEVRAVKGLKQGSCLPGTPIPPVYCIGPLMANKGGGEDGAEGGGERHECLSWLDSQPSRSVVYLCFGSGGVFSKEQTMEIAIGLEKSGVRFLWVVRAPPNKSTANAMVESLHGPDLDSLLPKGFLDRTKDRGHVVKLWAPQIEVLGHESIGGFVTHCGWNSTLEAVCAGVPMVAWPLYAEQRFNRVLLVEEIGIALPMNESEGRFVRSSEIERRVKQIMSSEEGDVVRKRVLDLKDKAKVALNGGGSSMIELVMLVESWK</sequence>
<dbReference type="GO" id="GO:0016757">
    <property type="term" value="F:glycosyltransferase activity"/>
    <property type="evidence" value="ECO:0000318"/>
    <property type="project" value="GO_Central"/>
</dbReference>
<evidence type="ECO:0000256" key="1">
    <source>
        <dbReference type="ARBA" id="ARBA00009995"/>
    </source>
</evidence>
<comment type="similarity">
    <text evidence="1 4">Belongs to the UDP-glycosyltransferase family.</text>
</comment>
<dbReference type="PROSITE" id="PS00375">
    <property type="entry name" value="UDPGT"/>
    <property type="match status" value="1"/>
</dbReference>
<dbReference type="RefSeq" id="XP_021852290.1">
    <property type="nucleotide sequence ID" value="XM_021996598.2"/>
</dbReference>
<dbReference type="CDD" id="cd03784">
    <property type="entry name" value="GT1_Gtf-like"/>
    <property type="match status" value="1"/>
</dbReference>
<evidence type="ECO:0000313" key="6">
    <source>
        <dbReference type="Proteomes" id="UP000813463"/>
    </source>
</evidence>
<dbReference type="InterPro" id="IPR050481">
    <property type="entry name" value="UDP-glycosyltransf_plant"/>
</dbReference>
<dbReference type="PANTHER" id="PTHR48048">
    <property type="entry name" value="GLYCOSYLTRANSFERASE"/>
    <property type="match status" value="1"/>
</dbReference>
<dbReference type="InterPro" id="IPR035595">
    <property type="entry name" value="UDP_glycos_trans_CS"/>
</dbReference>
<reference evidence="7" key="2">
    <citation type="submission" date="2025-08" db="UniProtKB">
        <authorList>
            <consortium name="RefSeq"/>
        </authorList>
    </citation>
    <scope>IDENTIFICATION</scope>
    <source>
        <tissue evidence="7">Leaf</tissue>
    </source>
</reference>
<dbReference type="Proteomes" id="UP000813463">
    <property type="component" value="Chromosome 3"/>
</dbReference>
<keyword evidence="6" id="KW-1185">Reference proteome</keyword>
<reference evidence="6" key="1">
    <citation type="journal article" date="2021" name="Nat. Commun.">
        <title>Genomic analyses provide insights into spinach domestication and the genetic basis of agronomic traits.</title>
        <authorList>
            <person name="Cai X."/>
            <person name="Sun X."/>
            <person name="Xu C."/>
            <person name="Sun H."/>
            <person name="Wang X."/>
            <person name="Ge C."/>
            <person name="Zhang Z."/>
            <person name="Wang Q."/>
            <person name="Fei Z."/>
            <person name="Jiao C."/>
            <person name="Wang Q."/>
        </authorList>
    </citation>
    <scope>NUCLEOTIDE SEQUENCE [LARGE SCALE GENOMIC DNA]</scope>
    <source>
        <strain evidence="6">cv. Varoflay</strain>
    </source>
</reference>
<dbReference type="Gene3D" id="3.40.50.2000">
    <property type="entry name" value="Glycogen Phosphorylase B"/>
    <property type="match status" value="2"/>
</dbReference>
<name>A0A9R0IPN5_SPIOL</name>
<dbReference type="OrthoDB" id="5835829at2759"/>
<proteinExistence type="inferred from homology"/>
<dbReference type="KEGG" id="soe:110791841"/>
<dbReference type="EC" id="2.4.1.-" evidence="5"/>
<dbReference type="Pfam" id="PF00201">
    <property type="entry name" value="UDPGT"/>
    <property type="match status" value="1"/>
</dbReference>
<keyword evidence="3 4" id="KW-0808">Transferase</keyword>
<evidence type="ECO:0000256" key="5">
    <source>
        <dbReference type="RuleBase" id="RU362057"/>
    </source>
</evidence>
<dbReference type="PANTHER" id="PTHR48048:SF30">
    <property type="entry name" value="GLYCOSYLTRANSFERASE"/>
    <property type="match status" value="1"/>
</dbReference>
<dbReference type="AlphaFoldDB" id="A0A9R0IPN5"/>
<evidence type="ECO:0000256" key="3">
    <source>
        <dbReference type="ARBA" id="ARBA00022679"/>
    </source>
</evidence>
<dbReference type="InterPro" id="IPR002213">
    <property type="entry name" value="UDP_glucos_trans"/>
</dbReference>
<dbReference type="GO" id="GO:0035251">
    <property type="term" value="F:UDP-glucosyltransferase activity"/>
    <property type="evidence" value="ECO:0007669"/>
    <property type="project" value="InterPro"/>
</dbReference>
<evidence type="ECO:0000313" key="7">
    <source>
        <dbReference type="RefSeq" id="XP_021852290.1"/>
    </source>
</evidence>
<evidence type="ECO:0000256" key="4">
    <source>
        <dbReference type="RuleBase" id="RU003718"/>
    </source>
</evidence>
<evidence type="ECO:0000256" key="2">
    <source>
        <dbReference type="ARBA" id="ARBA00022676"/>
    </source>
</evidence>
<dbReference type="SMR" id="A0A9R0IPN5"/>
<dbReference type="FunFam" id="3.40.50.2000:FF:000020">
    <property type="entry name" value="Glycosyltransferase"/>
    <property type="match status" value="1"/>
</dbReference>
<protein>
    <recommendedName>
        <fullName evidence="5">Glycosyltransferase</fullName>
        <ecNumber evidence="5">2.4.1.-</ecNumber>
    </recommendedName>
</protein>
<gene>
    <name evidence="7" type="primary">LOC110791841</name>
</gene>
<dbReference type="SUPFAM" id="SSF53756">
    <property type="entry name" value="UDP-Glycosyltransferase/glycogen phosphorylase"/>
    <property type="match status" value="1"/>
</dbReference>
<keyword evidence="2 4" id="KW-0328">Glycosyltransferase</keyword>